<dbReference type="EMBL" id="SZPQ01000001">
    <property type="protein sequence ID" value="TKI08865.1"/>
    <property type="molecule type" value="Genomic_DNA"/>
</dbReference>
<organism evidence="4 5">
    <name type="scientific">Martelella alba</name>
    <dbReference type="NCBI Taxonomy" id="2590451"/>
    <lineage>
        <taxon>Bacteria</taxon>
        <taxon>Pseudomonadati</taxon>
        <taxon>Pseudomonadota</taxon>
        <taxon>Alphaproteobacteria</taxon>
        <taxon>Hyphomicrobiales</taxon>
        <taxon>Aurantimonadaceae</taxon>
        <taxon>Martelella</taxon>
    </lineage>
</organism>
<dbReference type="Gene3D" id="3.40.50.150">
    <property type="entry name" value="Vaccinia Virus protein VP39"/>
    <property type="match status" value="1"/>
</dbReference>
<accession>A0ABY2SRM1</accession>
<reference evidence="4 5" key="1">
    <citation type="submission" date="2019-04" db="EMBL/GenBank/DDBJ databases">
        <authorList>
            <person name="Li M."/>
            <person name="Gao C."/>
        </authorList>
    </citation>
    <scope>NUCLEOTIDE SEQUENCE [LARGE SCALE GENOMIC DNA]</scope>
    <source>
        <strain evidence="4 5">BGMRC 2031</strain>
    </source>
</reference>
<evidence type="ECO:0000256" key="1">
    <source>
        <dbReference type="ARBA" id="ARBA00022603"/>
    </source>
</evidence>
<protein>
    <submittedName>
        <fullName evidence="4">Methyltransferase</fullName>
    </submittedName>
</protein>
<dbReference type="CDD" id="cd02440">
    <property type="entry name" value="AdoMet_MTases"/>
    <property type="match status" value="1"/>
</dbReference>
<proteinExistence type="predicted"/>
<feature type="domain" description="Methyltransferase small" evidence="3">
    <location>
        <begin position="38"/>
        <end position="161"/>
    </location>
</feature>
<evidence type="ECO:0000313" key="4">
    <source>
        <dbReference type="EMBL" id="TKI08865.1"/>
    </source>
</evidence>
<dbReference type="GO" id="GO:0008168">
    <property type="term" value="F:methyltransferase activity"/>
    <property type="evidence" value="ECO:0007669"/>
    <property type="project" value="UniProtKB-KW"/>
</dbReference>
<name>A0ABY2SRM1_9HYPH</name>
<dbReference type="GO" id="GO:0032259">
    <property type="term" value="P:methylation"/>
    <property type="evidence" value="ECO:0007669"/>
    <property type="project" value="UniProtKB-KW"/>
</dbReference>
<dbReference type="InterPro" id="IPR007848">
    <property type="entry name" value="Small_mtfrase_dom"/>
</dbReference>
<sequence length="188" mass="21477">MVNIDILLKSQIGYIRQFVRSPRTFGTLTPSSPWLCQAMLSQVSWQKITRVAELGSGDGVLTRRILTAMPKDASLDAYEITLDLAQSLSKIQDPRLNVIARSAEILEKRYDLIFSCLPLLSLHQRTRLRILKSAAGQLNPGGTFIQFQYTSAAEKVLSRYFSWDKKLEIRNIPPAWVYYCKPERCFYA</sequence>
<dbReference type="Proteomes" id="UP000305202">
    <property type="component" value="Unassembled WGS sequence"/>
</dbReference>
<dbReference type="SUPFAM" id="SSF53335">
    <property type="entry name" value="S-adenosyl-L-methionine-dependent methyltransferases"/>
    <property type="match status" value="1"/>
</dbReference>
<dbReference type="InterPro" id="IPR029063">
    <property type="entry name" value="SAM-dependent_MTases_sf"/>
</dbReference>
<keyword evidence="5" id="KW-1185">Reference proteome</keyword>
<dbReference type="Pfam" id="PF05175">
    <property type="entry name" value="MTS"/>
    <property type="match status" value="1"/>
</dbReference>
<dbReference type="RefSeq" id="WP_136988226.1">
    <property type="nucleotide sequence ID" value="NZ_SZPQ01000001.1"/>
</dbReference>
<evidence type="ECO:0000256" key="2">
    <source>
        <dbReference type="ARBA" id="ARBA00022691"/>
    </source>
</evidence>
<keyword evidence="1 4" id="KW-0808">Transferase</keyword>
<evidence type="ECO:0000259" key="3">
    <source>
        <dbReference type="Pfam" id="PF05175"/>
    </source>
</evidence>
<keyword evidence="2" id="KW-0949">S-adenosyl-L-methionine</keyword>
<gene>
    <name evidence="4" type="ORF">FCN80_02095</name>
</gene>
<keyword evidence="1 4" id="KW-0489">Methyltransferase</keyword>
<comment type="caution">
    <text evidence="4">The sequence shown here is derived from an EMBL/GenBank/DDBJ whole genome shotgun (WGS) entry which is preliminary data.</text>
</comment>
<evidence type="ECO:0000313" key="5">
    <source>
        <dbReference type="Proteomes" id="UP000305202"/>
    </source>
</evidence>